<dbReference type="RefSeq" id="WP_304436291.1">
    <property type="nucleotide sequence ID" value="NZ_JAUKUC010000001.1"/>
</dbReference>
<dbReference type="EMBL" id="JAUKUC010000001">
    <property type="protein sequence ID" value="MDO1513376.1"/>
    <property type="molecule type" value="Genomic_DNA"/>
</dbReference>
<name>A0ABT8RTD8_9FLAO</name>
<reference evidence="1" key="2">
    <citation type="submission" date="2023-06" db="EMBL/GenBank/DDBJ databases">
        <authorList>
            <person name="Lucena T."/>
            <person name="Sun Q."/>
        </authorList>
    </citation>
    <scope>NUCLEOTIDE SEQUENCE</scope>
    <source>
        <strain evidence="1">CECT 8869</strain>
    </source>
</reference>
<accession>A0ABT8RTD8</accession>
<evidence type="ECO:0000313" key="2">
    <source>
        <dbReference type="Proteomes" id="UP001168579"/>
    </source>
</evidence>
<reference evidence="1" key="1">
    <citation type="journal article" date="2014" name="Int. J. Syst. Evol. Microbiol.">
        <title>Complete genome of a new Firmicutes species belonging to the dominant human colonic microbiota ('Ruminococcus bicirculans') reveals two chromosomes and a selective capacity to utilize plant glucans.</title>
        <authorList>
            <consortium name="NISC Comparative Sequencing Program"/>
            <person name="Wegmann U."/>
            <person name="Louis P."/>
            <person name="Goesmann A."/>
            <person name="Henrissat B."/>
            <person name="Duncan S.H."/>
            <person name="Flint H.J."/>
        </authorList>
    </citation>
    <scope>NUCLEOTIDE SEQUENCE</scope>
    <source>
        <strain evidence="1">CECT 8869</strain>
    </source>
</reference>
<evidence type="ECO:0000313" key="1">
    <source>
        <dbReference type="EMBL" id="MDO1513376.1"/>
    </source>
</evidence>
<comment type="caution">
    <text evidence="1">The sequence shown here is derived from an EMBL/GenBank/DDBJ whole genome shotgun (WGS) entry which is preliminary data.</text>
</comment>
<dbReference type="Proteomes" id="UP001168579">
    <property type="component" value="Unassembled WGS sequence"/>
</dbReference>
<evidence type="ECO:0008006" key="3">
    <source>
        <dbReference type="Google" id="ProtNLM"/>
    </source>
</evidence>
<proteinExistence type="predicted"/>
<sequence length="62" mass="7245">MLSFSNGPVIVDYSWLIQCRKLQHFNLFPITKAEDGPNLKIFYSPNGLWEDFLIGFYLYNGI</sequence>
<organism evidence="1 2">
    <name type="scientific">Maribacter confluentis</name>
    <dbReference type="NCBI Taxonomy" id="1656093"/>
    <lineage>
        <taxon>Bacteria</taxon>
        <taxon>Pseudomonadati</taxon>
        <taxon>Bacteroidota</taxon>
        <taxon>Flavobacteriia</taxon>
        <taxon>Flavobacteriales</taxon>
        <taxon>Flavobacteriaceae</taxon>
        <taxon>Maribacter</taxon>
    </lineage>
</organism>
<protein>
    <recommendedName>
        <fullName evidence="3">BRCT domain-containing protein</fullName>
    </recommendedName>
</protein>
<keyword evidence="2" id="KW-1185">Reference proteome</keyword>
<gene>
    <name evidence="1" type="ORF">Q2T41_11980</name>
</gene>